<reference evidence="2" key="1">
    <citation type="submission" date="2020-11" db="EMBL/GenBank/DDBJ databases">
        <authorList>
            <person name="Tran Van P."/>
        </authorList>
    </citation>
    <scope>NUCLEOTIDE SEQUENCE</scope>
</reference>
<feature type="domain" description="ATP-dependent RNA helicase PRP5/DDX46/KHDC4 KH" evidence="1">
    <location>
        <begin position="188"/>
        <end position="268"/>
    </location>
</feature>
<proteinExistence type="predicted"/>
<evidence type="ECO:0000313" key="2">
    <source>
        <dbReference type="EMBL" id="CAD7624019.1"/>
    </source>
</evidence>
<dbReference type="EMBL" id="OC856616">
    <property type="protein sequence ID" value="CAD7624019.1"/>
    <property type="molecule type" value="Genomic_DNA"/>
</dbReference>
<sequence length="285" mass="31486">MIGKKVRASSGFSGKGFKFDEAEAQLTNEKKKFQKAALGLQDSDDEDPEADIDQEIENMLAPKKSTKSVPIMSLTSTSATTPTATSVSDKTVAEKLEMAKRLASKISVNIAGKATSQTEAFLKGELAGSLSFSNAFTAKSKAEQVAERLHAKLNYVPKDVEYNEDGDIIRRVEDDDTIGQNIGQRFEEELEINEFPQQARWKVTSKEALALISEYSEAGITVRGTYFPSGKEPQLGERKLYLAIEGTTELSVSKARAEIIRLIKEEMVKMQNAYTPINRGRYKVV</sequence>
<dbReference type="InterPro" id="IPR056149">
    <property type="entry name" value="PRP5/DDX46/KHDC4_KH"/>
</dbReference>
<dbReference type="Proteomes" id="UP000759131">
    <property type="component" value="Unassembled WGS sequence"/>
</dbReference>
<dbReference type="OrthoDB" id="196131at2759"/>
<dbReference type="Pfam" id="PF23469">
    <property type="entry name" value="KH_12"/>
    <property type="match status" value="1"/>
</dbReference>
<accession>A0A7R9PXW4</accession>
<evidence type="ECO:0000259" key="1">
    <source>
        <dbReference type="Pfam" id="PF23469"/>
    </source>
</evidence>
<keyword evidence="3" id="KW-1185">Reference proteome</keyword>
<name>A0A7R9PXW4_9ACAR</name>
<gene>
    <name evidence="2" type="ORF">OSB1V03_LOCUS4466</name>
</gene>
<dbReference type="AlphaFoldDB" id="A0A7R9PXW4"/>
<dbReference type="CDD" id="cd22473">
    <property type="entry name" value="KH-I_DDX46"/>
    <property type="match status" value="1"/>
</dbReference>
<organism evidence="2">
    <name type="scientific">Medioppia subpectinata</name>
    <dbReference type="NCBI Taxonomy" id="1979941"/>
    <lineage>
        <taxon>Eukaryota</taxon>
        <taxon>Metazoa</taxon>
        <taxon>Ecdysozoa</taxon>
        <taxon>Arthropoda</taxon>
        <taxon>Chelicerata</taxon>
        <taxon>Arachnida</taxon>
        <taxon>Acari</taxon>
        <taxon>Acariformes</taxon>
        <taxon>Sarcoptiformes</taxon>
        <taxon>Oribatida</taxon>
        <taxon>Brachypylina</taxon>
        <taxon>Oppioidea</taxon>
        <taxon>Oppiidae</taxon>
        <taxon>Medioppia</taxon>
    </lineage>
</organism>
<evidence type="ECO:0000313" key="3">
    <source>
        <dbReference type="Proteomes" id="UP000759131"/>
    </source>
</evidence>
<dbReference type="EMBL" id="CAJPIZ010002041">
    <property type="protein sequence ID" value="CAG2104449.1"/>
    <property type="molecule type" value="Genomic_DNA"/>
</dbReference>
<protein>
    <recommendedName>
        <fullName evidence="1">ATP-dependent RNA helicase PRP5/DDX46/KHDC4 KH domain-containing protein</fullName>
    </recommendedName>
</protein>